<evidence type="ECO:0000256" key="2">
    <source>
        <dbReference type="ARBA" id="ARBA00023235"/>
    </source>
</evidence>
<dbReference type="InterPro" id="IPR036569">
    <property type="entry name" value="RpiB_LacA_LacB_sf"/>
</dbReference>
<dbReference type="SUPFAM" id="SSF89623">
    <property type="entry name" value="Ribose/Galactose isomerase RpiB/AlsB"/>
    <property type="match status" value="1"/>
</dbReference>
<dbReference type="Gene3D" id="3.40.1400.10">
    <property type="entry name" value="Sugar-phosphate isomerase, RpiB/LacA/LacB"/>
    <property type="match status" value="1"/>
</dbReference>
<dbReference type="PIRSF" id="PIRSF005384">
    <property type="entry name" value="RpiB_LacA_B"/>
    <property type="match status" value="1"/>
</dbReference>
<name>A0A2H0YTE9_9BACT</name>
<organism evidence="3 4">
    <name type="scientific">Candidatus Kerfeldbacteria bacterium CG08_land_8_20_14_0_20_42_7</name>
    <dbReference type="NCBI Taxonomy" id="2014245"/>
    <lineage>
        <taxon>Bacteria</taxon>
        <taxon>Candidatus Kerfeldiibacteriota</taxon>
    </lineage>
</organism>
<reference evidence="4" key="1">
    <citation type="submission" date="2017-09" db="EMBL/GenBank/DDBJ databases">
        <title>Depth-based differentiation of microbial function through sediment-hosted aquifers and enrichment of novel symbionts in the deep terrestrial subsurface.</title>
        <authorList>
            <person name="Probst A.J."/>
            <person name="Ladd B."/>
            <person name="Jarett J.K."/>
            <person name="Geller-Mcgrath D.E."/>
            <person name="Sieber C.M.K."/>
            <person name="Emerson J.B."/>
            <person name="Anantharaman K."/>
            <person name="Thomas B.C."/>
            <person name="Malmstrom R."/>
            <person name="Stieglmeier M."/>
            <person name="Klingl A."/>
            <person name="Woyke T."/>
            <person name="Ryan C.M."/>
            <person name="Banfield J.F."/>
        </authorList>
    </citation>
    <scope>NUCLEOTIDE SEQUENCE [LARGE SCALE GENOMIC DNA]</scope>
</reference>
<accession>A0A2H0YTE9</accession>
<evidence type="ECO:0000313" key="3">
    <source>
        <dbReference type="EMBL" id="PIS41781.1"/>
    </source>
</evidence>
<sequence length="148" mass="16101">MTIIFACDHAGFVLKQKLINWLGAKSDVVVIDVGATTKNKKDDYPIFAYAGAQAVKDTKNAKGIFICGSGVGMAITANRVAGIRAVHAESSPVVRRARQEDDVNVLVLGARIITNQEAKKLVTIFLKTKFSHASRHSKRVHLIDRISS</sequence>
<dbReference type="PANTHER" id="PTHR43732:SF1">
    <property type="entry name" value="RIBOSE 5-PHOSPHATE ISOMERASE"/>
    <property type="match status" value="1"/>
</dbReference>
<dbReference type="InterPro" id="IPR051812">
    <property type="entry name" value="SPI_LacAB/RpiB"/>
</dbReference>
<dbReference type="GO" id="GO:0005975">
    <property type="term" value="P:carbohydrate metabolic process"/>
    <property type="evidence" value="ECO:0007669"/>
    <property type="project" value="InterPro"/>
</dbReference>
<dbReference type="NCBIfam" id="TIGR00689">
    <property type="entry name" value="rpiB_lacA_lacB"/>
    <property type="match status" value="1"/>
</dbReference>
<gene>
    <name evidence="3" type="ORF">COT25_01245</name>
</gene>
<evidence type="ECO:0000256" key="1">
    <source>
        <dbReference type="ARBA" id="ARBA00008754"/>
    </source>
</evidence>
<dbReference type="InterPro" id="IPR003500">
    <property type="entry name" value="RpiB_LacA_LacB"/>
</dbReference>
<comment type="similarity">
    <text evidence="1">Belongs to the LacAB/RpiB family.</text>
</comment>
<dbReference type="EMBL" id="PEXV01000049">
    <property type="protein sequence ID" value="PIS41781.1"/>
    <property type="molecule type" value="Genomic_DNA"/>
</dbReference>
<dbReference type="NCBIfam" id="NF004051">
    <property type="entry name" value="PRK05571.1"/>
    <property type="match status" value="1"/>
</dbReference>
<dbReference type="Proteomes" id="UP000228711">
    <property type="component" value="Unassembled WGS sequence"/>
</dbReference>
<dbReference type="Pfam" id="PF02502">
    <property type="entry name" value="LacAB_rpiB"/>
    <property type="match status" value="1"/>
</dbReference>
<protein>
    <submittedName>
        <fullName evidence="3">Ribose-5-phosphate isomerase</fullName>
    </submittedName>
</protein>
<dbReference type="GO" id="GO:0016861">
    <property type="term" value="F:intramolecular oxidoreductase activity, interconverting aldoses and ketoses"/>
    <property type="evidence" value="ECO:0007669"/>
    <property type="project" value="UniProtKB-ARBA"/>
</dbReference>
<dbReference type="AlphaFoldDB" id="A0A2H0YTE9"/>
<keyword evidence="2 3" id="KW-0413">Isomerase</keyword>
<evidence type="ECO:0000313" key="4">
    <source>
        <dbReference type="Proteomes" id="UP000228711"/>
    </source>
</evidence>
<comment type="caution">
    <text evidence="3">The sequence shown here is derived from an EMBL/GenBank/DDBJ whole genome shotgun (WGS) entry which is preliminary data.</text>
</comment>
<dbReference type="PANTHER" id="PTHR43732">
    <property type="entry name" value="RIBOSE 5-PHOSPHATE ISOMERASE-RELATED"/>
    <property type="match status" value="1"/>
</dbReference>
<proteinExistence type="inferred from homology"/>